<sequence>MVQYLRNELHLPLVQATNILNNFAGTSSLTPIVGALIADSFAGQFWTITVGSILYQLGMLGVTISAILPELRPPPCPNQSPSCQKASTWQQTIFYASLFLTAVGSGGIRPCVVAFGAEQLVPEPRTSPESGKKQKWNFFNLYFLCIGVSVMLALTVVVYIQDNLGWGLGFGIPTAAMFVSVVVFVSGYPLYIKQRPGGSPLTRMAQVVVAAVRKRRLRVPTDASLLYQDKEIDAGITTAGRLSHTKQFKFLDRAAITGDGDMSETGRPLPWRLSTVHRVEELKFIFRIIPIWSVGIIIVAAGNNFTFPIVQAKAMNRRIAGHFNIPPATLLIFSAITMLLTLSIYDRVLIPLARRLTGHPGGISPFRRMGFGLAIYILSNVAAAVVESQRRRAAVKLDVFWLVPQYALHGVAEGFAAVGLMEFLYDQAPESMKSLSAALYWLSISLGHYGGTLLVTTVNGFTKKWRKSGSWLENDIDKGRLDYFYWLLAGLQVFNLGYFLFCARFYVFKRLEIAGDLEEKGGGEVGVVAGATPDEGEVGT</sequence>
<proteinExistence type="inferred from homology"/>
<evidence type="ECO:0000256" key="4">
    <source>
        <dbReference type="ARBA" id="ARBA00022989"/>
    </source>
</evidence>
<evidence type="ECO:0000256" key="2">
    <source>
        <dbReference type="ARBA" id="ARBA00005982"/>
    </source>
</evidence>
<feature type="transmembrane region" description="Helical" evidence="6">
    <location>
        <begin position="483"/>
        <end position="507"/>
    </location>
</feature>
<feature type="transmembrane region" description="Helical" evidence="6">
    <location>
        <begin position="166"/>
        <end position="191"/>
    </location>
</feature>
<feature type="transmembrane region" description="Helical" evidence="6">
    <location>
        <begin position="45"/>
        <end position="68"/>
    </location>
</feature>
<evidence type="ECO:0000256" key="6">
    <source>
        <dbReference type="SAM" id="Phobius"/>
    </source>
</evidence>
<gene>
    <name evidence="7" type="ORF">KSP39_PZI017575</name>
</gene>
<dbReference type="InterPro" id="IPR000109">
    <property type="entry name" value="POT_fam"/>
</dbReference>
<evidence type="ECO:0000256" key="1">
    <source>
        <dbReference type="ARBA" id="ARBA00004141"/>
    </source>
</evidence>
<comment type="similarity">
    <text evidence="2">Belongs to the major facilitator superfamily. Proton-dependent oligopeptide transporter (POT/PTR) (TC 2.A.17) family.</text>
</comment>
<accession>A0AAP0B500</accession>
<evidence type="ECO:0000313" key="7">
    <source>
        <dbReference type="EMBL" id="KAK8928342.1"/>
    </source>
</evidence>
<dbReference type="InterPro" id="IPR036259">
    <property type="entry name" value="MFS_trans_sf"/>
</dbReference>
<dbReference type="Gene3D" id="1.20.1250.20">
    <property type="entry name" value="MFS general substrate transporter like domains"/>
    <property type="match status" value="1"/>
</dbReference>
<comment type="caution">
    <text evidence="7">The sequence shown here is derived from an EMBL/GenBank/DDBJ whole genome shotgun (WGS) entry which is preliminary data.</text>
</comment>
<dbReference type="PANTHER" id="PTHR11654">
    <property type="entry name" value="OLIGOPEPTIDE TRANSPORTER-RELATED"/>
    <property type="match status" value="1"/>
</dbReference>
<feature type="transmembrane region" description="Helical" evidence="6">
    <location>
        <begin position="20"/>
        <end position="38"/>
    </location>
</feature>
<feature type="transmembrane region" description="Helical" evidence="6">
    <location>
        <begin position="406"/>
        <end position="425"/>
    </location>
</feature>
<dbReference type="EMBL" id="JBBWWQ010000015">
    <property type="protein sequence ID" value="KAK8928342.1"/>
    <property type="molecule type" value="Genomic_DNA"/>
</dbReference>
<keyword evidence="8" id="KW-1185">Reference proteome</keyword>
<organism evidence="7 8">
    <name type="scientific">Platanthera zijinensis</name>
    <dbReference type="NCBI Taxonomy" id="2320716"/>
    <lineage>
        <taxon>Eukaryota</taxon>
        <taxon>Viridiplantae</taxon>
        <taxon>Streptophyta</taxon>
        <taxon>Embryophyta</taxon>
        <taxon>Tracheophyta</taxon>
        <taxon>Spermatophyta</taxon>
        <taxon>Magnoliopsida</taxon>
        <taxon>Liliopsida</taxon>
        <taxon>Asparagales</taxon>
        <taxon>Orchidaceae</taxon>
        <taxon>Orchidoideae</taxon>
        <taxon>Orchideae</taxon>
        <taxon>Orchidinae</taxon>
        <taxon>Platanthera</taxon>
    </lineage>
</organism>
<feature type="transmembrane region" description="Helical" evidence="6">
    <location>
        <begin position="437"/>
        <end position="461"/>
    </location>
</feature>
<dbReference type="Pfam" id="PF00854">
    <property type="entry name" value="PTR2"/>
    <property type="match status" value="1"/>
</dbReference>
<keyword evidence="5 6" id="KW-0472">Membrane</keyword>
<comment type="subcellular location">
    <subcellularLocation>
        <location evidence="1">Membrane</location>
        <topology evidence="1">Multi-pass membrane protein</topology>
    </subcellularLocation>
</comment>
<dbReference type="Proteomes" id="UP001418222">
    <property type="component" value="Unassembled WGS sequence"/>
</dbReference>
<feature type="transmembrane region" description="Helical" evidence="6">
    <location>
        <begin position="138"/>
        <end position="160"/>
    </location>
</feature>
<keyword evidence="3 6" id="KW-0812">Transmembrane</keyword>
<feature type="transmembrane region" description="Helical" evidence="6">
    <location>
        <begin position="284"/>
        <end position="305"/>
    </location>
</feature>
<name>A0AAP0B500_9ASPA</name>
<evidence type="ECO:0000256" key="5">
    <source>
        <dbReference type="ARBA" id="ARBA00023136"/>
    </source>
</evidence>
<reference evidence="7 8" key="1">
    <citation type="journal article" date="2022" name="Nat. Plants">
        <title>Genomes of leafy and leafless Platanthera orchids illuminate the evolution of mycoheterotrophy.</title>
        <authorList>
            <person name="Li M.H."/>
            <person name="Liu K.W."/>
            <person name="Li Z."/>
            <person name="Lu H.C."/>
            <person name="Ye Q.L."/>
            <person name="Zhang D."/>
            <person name="Wang J.Y."/>
            <person name="Li Y.F."/>
            <person name="Zhong Z.M."/>
            <person name="Liu X."/>
            <person name="Yu X."/>
            <person name="Liu D.K."/>
            <person name="Tu X.D."/>
            <person name="Liu B."/>
            <person name="Hao Y."/>
            <person name="Liao X.Y."/>
            <person name="Jiang Y.T."/>
            <person name="Sun W.H."/>
            <person name="Chen J."/>
            <person name="Chen Y.Q."/>
            <person name="Ai Y."/>
            <person name="Zhai J.W."/>
            <person name="Wu S.S."/>
            <person name="Zhou Z."/>
            <person name="Hsiao Y.Y."/>
            <person name="Wu W.L."/>
            <person name="Chen Y.Y."/>
            <person name="Lin Y.F."/>
            <person name="Hsu J.L."/>
            <person name="Li C.Y."/>
            <person name="Wang Z.W."/>
            <person name="Zhao X."/>
            <person name="Zhong W.Y."/>
            <person name="Ma X.K."/>
            <person name="Ma L."/>
            <person name="Huang J."/>
            <person name="Chen G.Z."/>
            <person name="Huang M.Z."/>
            <person name="Huang L."/>
            <person name="Peng D.H."/>
            <person name="Luo Y.B."/>
            <person name="Zou S.Q."/>
            <person name="Chen S.P."/>
            <person name="Lan S."/>
            <person name="Tsai W.C."/>
            <person name="Van de Peer Y."/>
            <person name="Liu Z.J."/>
        </authorList>
    </citation>
    <scope>NUCLEOTIDE SEQUENCE [LARGE SCALE GENOMIC DNA]</scope>
    <source>
        <strain evidence="7">Lor287</strain>
    </source>
</reference>
<dbReference type="AlphaFoldDB" id="A0AAP0B500"/>
<feature type="transmembrane region" description="Helical" evidence="6">
    <location>
        <begin position="325"/>
        <end position="345"/>
    </location>
</feature>
<dbReference type="SUPFAM" id="SSF103473">
    <property type="entry name" value="MFS general substrate transporter"/>
    <property type="match status" value="1"/>
</dbReference>
<evidence type="ECO:0000256" key="3">
    <source>
        <dbReference type="ARBA" id="ARBA00022692"/>
    </source>
</evidence>
<evidence type="ECO:0000313" key="8">
    <source>
        <dbReference type="Proteomes" id="UP001418222"/>
    </source>
</evidence>
<dbReference type="GO" id="GO:0022857">
    <property type="term" value="F:transmembrane transporter activity"/>
    <property type="evidence" value="ECO:0007669"/>
    <property type="project" value="InterPro"/>
</dbReference>
<keyword evidence="4 6" id="KW-1133">Transmembrane helix</keyword>
<protein>
    <submittedName>
        <fullName evidence="7">Nitrite transporter</fullName>
    </submittedName>
</protein>
<dbReference type="GO" id="GO:0016020">
    <property type="term" value="C:membrane"/>
    <property type="evidence" value="ECO:0007669"/>
    <property type="project" value="UniProtKB-SubCell"/>
</dbReference>